<proteinExistence type="predicted"/>
<keyword evidence="3" id="KW-1185">Reference proteome</keyword>
<feature type="region of interest" description="Disordered" evidence="1">
    <location>
        <begin position="224"/>
        <end position="276"/>
    </location>
</feature>
<organism evidence="2 3">
    <name type="scientific">Cylindrotheca closterium</name>
    <dbReference type="NCBI Taxonomy" id="2856"/>
    <lineage>
        <taxon>Eukaryota</taxon>
        <taxon>Sar</taxon>
        <taxon>Stramenopiles</taxon>
        <taxon>Ochrophyta</taxon>
        <taxon>Bacillariophyta</taxon>
        <taxon>Bacillariophyceae</taxon>
        <taxon>Bacillariophycidae</taxon>
        <taxon>Bacillariales</taxon>
        <taxon>Bacillariaceae</taxon>
        <taxon>Cylindrotheca</taxon>
    </lineage>
</organism>
<evidence type="ECO:0000313" key="2">
    <source>
        <dbReference type="EMBL" id="CAJ1957160.1"/>
    </source>
</evidence>
<dbReference type="AlphaFoldDB" id="A0AAD2FYJ7"/>
<protein>
    <submittedName>
        <fullName evidence="2">Uncharacterized protein</fullName>
    </submittedName>
</protein>
<dbReference type="EMBL" id="CAKOGP040001936">
    <property type="protein sequence ID" value="CAJ1957160.1"/>
    <property type="molecule type" value="Genomic_DNA"/>
</dbReference>
<sequence length="276" mass="30185">MTITISDKATAKLATTKRSMYSLKAYFDKVENSTIDTIECLIADHWTSPHPTALAKLGPAIENIQSMLDTILKCDNYDANYDEHGDTREDGLLRAIVDAGHIYFAGCSGGFPIECLDPADHLEGWKDLIRSTQSLILGAEKFLSHGENSYHEVALNNLFEAIESAFEKIRGMLQAWINEESDDAHDNRMAASKKIDYDYLVADAKKRAGCKNTVFDDWVAAGLTEPNDGEADTNSNDRKATVGSSSSSSSSPTKKRGAEKATIDGQGPSKRISPNK</sequence>
<comment type="caution">
    <text evidence="2">The sequence shown here is derived from an EMBL/GenBank/DDBJ whole genome shotgun (WGS) entry which is preliminary data.</text>
</comment>
<dbReference type="Proteomes" id="UP001295423">
    <property type="component" value="Unassembled WGS sequence"/>
</dbReference>
<name>A0AAD2FYJ7_9STRA</name>
<evidence type="ECO:0000313" key="3">
    <source>
        <dbReference type="Proteomes" id="UP001295423"/>
    </source>
</evidence>
<evidence type="ECO:0000256" key="1">
    <source>
        <dbReference type="SAM" id="MobiDB-lite"/>
    </source>
</evidence>
<gene>
    <name evidence="2" type="ORF">CYCCA115_LOCUS16576</name>
</gene>
<accession>A0AAD2FYJ7</accession>
<reference evidence="2" key="1">
    <citation type="submission" date="2023-08" db="EMBL/GenBank/DDBJ databases">
        <authorList>
            <person name="Audoor S."/>
            <person name="Bilcke G."/>
        </authorList>
    </citation>
    <scope>NUCLEOTIDE SEQUENCE</scope>
</reference>